<keyword evidence="4" id="KW-0788">Thiol protease</keyword>
<dbReference type="PANTHER" id="PTHR39178:SF1">
    <property type="entry name" value="RIBOSOMAL-PROCESSING CYSTEINE PROTEASE PRP"/>
    <property type="match status" value="1"/>
</dbReference>
<dbReference type="SUPFAM" id="SSF118010">
    <property type="entry name" value="TM1457-like"/>
    <property type="match status" value="1"/>
</dbReference>
<dbReference type="Gene3D" id="3.30.70.1490">
    <property type="entry name" value="Cysteine protease Prp"/>
    <property type="match status" value="1"/>
</dbReference>
<keyword evidence="3" id="KW-0378">Hydrolase</keyword>
<dbReference type="eggNOG" id="COG2868">
    <property type="taxonomic scope" value="Bacteria"/>
</dbReference>
<evidence type="ECO:0000256" key="1">
    <source>
        <dbReference type="ARBA" id="ARBA00022517"/>
    </source>
</evidence>
<keyword evidence="1" id="KW-0690">Ribosome biogenesis</keyword>
<dbReference type="AlphaFoldDB" id="Q97JL6"/>
<dbReference type="GO" id="GO:0008234">
    <property type="term" value="F:cysteine-type peptidase activity"/>
    <property type="evidence" value="ECO:0007669"/>
    <property type="project" value="UniProtKB-KW"/>
</dbReference>
<accession>Q97JL6</accession>
<evidence type="ECO:0000256" key="6">
    <source>
        <dbReference type="ARBA" id="ARBA00044538"/>
    </source>
</evidence>
<dbReference type="OrthoDB" id="48998at2"/>
<keyword evidence="2" id="KW-0645">Protease</keyword>
<dbReference type="KEGG" id="cac:CA_C1258"/>
<gene>
    <name evidence="7" type="ordered locus">CA_C1258</name>
</gene>
<dbReference type="STRING" id="272562.CA_C1258"/>
<protein>
    <recommendedName>
        <fullName evidence="6">Ribosomal processing cysteine protease Prp</fullName>
    </recommendedName>
</protein>
<name>Q97JL6_CLOAB</name>
<organism evidence="7 8">
    <name type="scientific">Clostridium acetobutylicum (strain ATCC 824 / DSM 792 / JCM 1419 / IAM 19013 / LMG 5710 / NBRC 13948 / NRRL B-527 / VKM B-1787 / 2291 / W)</name>
    <dbReference type="NCBI Taxonomy" id="272562"/>
    <lineage>
        <taxon>Bacteria</taxon>
        <taxon>Bacillati</taxon>
        <taxon>Bacillota</taxon>
        <taxon>Clostridia</taxon>
        <taxon>Eubacteriales</taxon>
        <taxon>Clostridiaceae</taxon>
        <taxon>Clostridium</taxon>
    </lineage>
</organism>
<dbReference type="InterPro" id="IPR007422">
    <property type="entry name" value="Peptidase_Prp"/>
</dbReference>
<evidence type="ECO:0000256" key="5">
    <source>
        <dbReference type="ARBA" id="ARBA00044503"/>
    </source>
</evidence>
<dbReference type="PATRIC" id="fig|272562.8.peg.1458"/>
<sequence length="124" mass="14062">MIDVVFKKKNNVVVSYVITGHADRMAKDSERHLENYDEETDMLYDNAVCSAVSLLGQVCILGIEEVLHIKVNYSAKEGYIALNLENLDLNDLERAQVLMKTTLLGFENLAESYDEYIKVSVEEV</sequence>
<dbReference type="HOGENOM" id="CLU_140910_2_0_9"/>
<dbReference type="RefSeq" id="WP_010964570.1">
    <property type="nucleotide sequence ID" value="NC_003030.1"/>
</dbReference>
<dbReference type="InterPro" id="IPR036764">
    <property type="entry name" value="Peptidase_Prp_sf"/>
</dbReference>
<evidence type="ECO:0000256" key="4">
    <source>
        <dbReference type="ARBA" id="ARBA00022807"/>
    </source>
</evidence>
<evidence type="ECO:0000256" key="2">
    <source>
        <dbReference type="ARBA" id="ARBA00022670"/>
    </source>
</evidence>
<evidence type="ECO:0000256" key="3">
    <source>
        <dbReference type="ARBA" id="ARBA00022801"/>
    </source>
</evidence>
<reference evidence="7 8" key="1">
    <citation type="journal article" date="2001" name="J. Bacteriol.">
        <title>Genome sequence and comparative analysis of the solvent-producing bacterium Clostridium acetobutylicum.</title>
        <authorList>
            <person name="Nolling J."/>
            <person name="Breton G."/>
            <person name="Omelchenko M.V."/>
            <person name="Makarova K.S."/>
            <person name="Zeng Q."/>
            <person name="Gibson R."/>
            <person name="Lee H.M."/>
            <person name="Dubois J."/>
            <person name="Qiu D."/>
            <person name="Hitti J."/>
            <person name="Wolf Y.I."/>
            <person name="Tatusov R.L."/>
            <person name="Sabathe F."/>
            <person name="Doucette-Stamm L."/>
            <person name="Soucaille P."/>
            <person name="Daly M.J."/>
            <person name="Bennett G.N."/>
            <person name="Koonin E.V."/>
            <person name="Smith D.R."/>
        </authorList>
    </citation>
    <scope>NUCLEOTIDE SEQUENCE [LARGE SCALE GENOMIC DNA]</scope>
    <source>
        <strain evidence="8">ATCC 824 / DSM 792 / JCM 1419 / LMG 5710 / VKM B-1787</strain>
    </source>
</reference>
<dbReference type="Proteomes" id="UP000000814">
    <property type="component" value="Chromosome"/>
</dbReference>
<evidence type="ECO:0000313" key="7">
    <source>
        <dbReference type="EMBL" id="AAK79229.1"/>
    </source>
</evidence>
<dbReference type="GO" id="GO:0006508">
    <property type="term" value="P:proteolysis"/>
    <property type="evidence" value="ECO:0007669"/>
    <property type="project" value="UniProtKB-KW"/>
</dbReference>
<dbReference type="EMBL" id="AE001437">
    <property type="protein sequence ID" value="AAK79229.1"/>
    <property type="molecule type" value="Genomic_DNA"/>
</dbReference>
<dbReference type="GeneID" id="44997765"/>
<keyword evidence="8" id="KW-1185">Reference proteome</keyword>
<dbReference type="PANTHER" id="PTHR39178">
    <property type="entry name" value="HYPOTHETICAL RIBOSOME-ASSOCIATED PROTEIN"/>
    <property type="match status" value="1"/>
</dbReference>
<dbReference type="GO" id="GO:0042254">
    <property type="term" value="P:ribosome biogenesis"/>
    <property type="evidence" value="ECO:0007669"/>
    <property type="project" value="UniProtKB-KW"/>
</dbReference>
<dbReference type="Pfam" id="PF04327">
    <property type="entry name" value="Peptidase_Prp"/>
    <property type="match status" value="1"/>
</dbReference>
<proteinExistence type="inferred from homology"/>
<dbReference type="PIR" id="B97055">
    <property type="entry name" value="B97055"/>
</dbReference>
<comment type="similarity">
    <text evidence="5">Belongs to the Prp family.</text>
</comment>
<evidence type="ECO:0000313" key="8">
    <source>
        <dbReference type="Proteomes" id="UP000000814"/>
    </source>
</evidence>
<dbReference type="CDD" id="cd16332">
    <property type="entry name" value="Prp-like"/>
    <property type="match status" value="1"/>
</dbReference>